<comment type="caution">
    <text evidence="6">The sequence shown here is derived from an EMBL/GenBank/DDBJ whole genome shotgun (WGS) entry which is preliminary data.</text>
</comment>
<evidence type="ECO:0000256" key="1">
    <source>
        <dbReference type="ARBA" id="ARBA00022729"/>
    </source>
</evidence>
<dbReference type="Proteomes" id="UP000827092">
    <property type="component" value="Unassembled WGS sequence"/>
</dbReference>
<accession>A0AAV6U6Z7</accession>
<evidence type="ECO:0000313" key="6">
    <source>
        <dbReference type="EMBL" id="KAG8179446.1"/>
    </source>
</evidence>
<keyword evidence="1" id="KW-0732">Signal</keyword>
<keyword evidence="4" id="KW-0813">Transport</keyword>
<feature type="domain" description="Calx-beta" evidence="5">
    <location>
        <begin position="99"/>
        <end position="197"/>
    </location>
</feature>
<dbReference type="Pfam" id="PF03160">
    <property type="entry name" value="Calx-beta"/>
    <property type="match status" value="1"/>
</dbReference>
<dbReference type="EMBL" id="JAFNEN010000627">
    <property type="protein sequence ID" value="KAG8179446.1"/>
    <property type="molecule type" value="Genomic_DNA"/>
</dbReference>
<dbReference type="PANTHER" id="PTHR11878">
    <property type="entry name" value="SODIUM/CALCIUM EXCHANGER"/>
    <property type="match status" value="1"/>
</dbReference>
<reference evidence="6 7" key="1">
    <citation type="journal article" date="2022" name="Nat. Ecol. Evol.">
        <title>A masculinizing supergene underlies an exaggerated male reproductive morph in a spider.</title>
        <authorList>
            <person name="Hendrickx F."/>
            <person name="De Corte Z."/>
            <person name="Sonet G."/>
            <person name="Van Belleghem S.M."/>
            <person name="Kostlbacher S."/>
            <person name="Vangestel C."/>
        </authorList>
    </citation>
    <scope>NUCLEOTIDE SEQUENCE [LARGE SCALE GENOMIC DNA]</scope>
    <source>
        <strain evidence="6">W744_W776</strain>
    </source>
</reference>
<proteinExistence type="predicted"/>
<dbReference type="GO" id="GO:0098794">
    <property type="term" value="C:postsynapse"/>
    <property type="evidence" value="ECO:0007669"/>
    <property type="project" value="TreeGrafter"/>
</dbReference>
<dbReference type="Gene3D" id="2.60.40.2030">
    <property type="match status" value="1"/>
</dbReference>
<keyword evidence="3" id="KW-0106">Calcium</keyword>
<organism evidence="6 7">
    <name type="scientific">Oedothorax gibbosus</name>
    <dbReference type="NCBI Taxonomy" id="931172"/>
    <lineage>
        <taxon>Eukaryota</taxon>
        <taxon>Metazoa</taxon>
        <taxon>Ecdysozoa</taxon>
        <taxon>Arthropoda</taxon>
        <taxon>Chelicerata</taxon>
        <taxon>Arachnida</taxon>
        <taxon>Araneae</taxon>
        <taxon>Araneomorphae</taxon>
        <taxon>Entelegynae</taxon>
        <taxon>Araneoidea</taxon>
        <taxon>Linyphiidae</taxon>
        <taxon>Erigoninae</taxon>
        <taxon>Oedothorax</taxon>
    </lineage>
</organism>
<dbReference type="AlphaFoldDB" id="A0AAV6U6Z7"/>
<dbReference type="PANTHER" id="PTHR11878:SF76">
    <property type="entry name" value="CALX-BETA DOMAIN-CONTAINING PROTEIN"/>
    <property type="match status" value="1"/>
</dbReference>
<keyword evidence="2" id="KW-0677">Repeat</keyword>
<dbReference type="InterPro" id="IPR003644">
    <property type="entry name" value="Calx_beta"/>
</dbReference>
<keyword evidence="4" id="KW-0406">Ion transport</keyword>
<evidence type="ECO:0000256" key="3">
    <source>
        <dbReference type="ARBA" id="ARBA00022837"/>
    </source>
</evidence>
<name>A0AAV6U6Z7_9ARAC</name>
<dbReference type="InterPro" id="IPR051171">
    <property type="entry name" value="CaCA"/>
</dbReference>
<keyword evidence="7" id="KW-1185">Reference proteome</keyword>
<protein>
    <recommendedName>
        <fullName evidence="5">Calx-beta domain-containing protein</fullName>
    </recommendedName>
</protein>
<dbReference type="SUPFAM" id="SSF141072">
    <property type="entry name" value="CalX-like"/>
    <property type="match status" value="1"/>
</dbReference>
<evidence type="ECO:0000256" key="4">
    <source>
        <dbReference type="ARBA" id="ARBA00023065"/>
    </source>
</evidence>
<evidence type="ECO:0000256" key="2">
    <source>
        <dbReference type="ARBA" id="ARBA00022737"/>
    </source>
</evidence>
<sequence>MKSESVKSLIACYLREKQSSSHYDEVDGLSLAQCSLAGESFGSRQNRCAEMLCVAPAAPQPVLGDYLGPLEPQEESIVRGIGRQLCEIAEEFELDHMKAIENQASALGSKMVQFKHRCMPVAPSCGHIEIPVVRMGNSGGTANVAWRTINKTAIAGAHYSSSRGDISFAEGDKEKTIEIEIIRNQGDSDVCFVVELFNPEGTEVGAVNPLTVYITDHTNLYDDEKQVVENIINCGPNTSITNISWCLRDKVTVNTFKAALQCACSNANSIPEELALGFELLRVSLQSARFDQLTNVICNFFNHLPELEDIAQYFDEFN</sequence>
<dbReference type="GO" id="GO:0005432">
    <property type="term" value="F:calcium:sodium antiporter activity"/>
    <property type="evidence" value="ECO:0007669"/>
    <property type="project" value="TreeGrafter"/>
</dbReference>
<dbReference type="GO" id="GO:0042383">
    <property type="term" value="C:sarcolemma"/>
    <property type="evidence" value="ECO:0007669"/>
    <property type="project" value="TreeGrafter"/>
</dbReference>
<evidence type="ECO:0000313" key="7">
    <source>
        <dbReference type="Proteomes" id="UP000827092"/>
    </source>
</evidence>
<evidence type="ECO:0000259" key="5">
    <source>
        <dbReference type="SMART" id="SM00237"/>
    </source>
</evidence>
<dbReference type="SMART" id="SM00237">
    <property type="entry name" value="Calx_beta"/>
    <property type="match status" value="1"/>
</dbReference>
<dbReference type="GO" id="GO:0030424">
    <property type="term" value="C:axon"/>
    <property type="evidence" value="ECO:0007669"/>
    <property type="project" value="TreeGrafter"/>
</dbReference>
<gene>
    <name evidence="6" type="ORF">JTE90_026340</name>
</gene>
<dbReference type="InterPro" id="IPR038081">
    <property type="entry name" value="CalX-like_sf"/>
</dbReference>
<dbReference type="GO" id="GO:0098703">
    <property type="term" value="P:calcium ion import across plasma membrane"/>
    <property type="evidence" value="ECO:0007669"/>
    <property type="project" value="TreeGrafter"/>
</dbReference>
<dbReference type="GO" id="GO:0007154">
    <property type="term" value="P:cell communication"/>
    <property type="evidence" value="ECO:0007669"/>
    <property type="project" value="InterPro"/>
</dbReference>